<reference evidence="10 11" key="1">
    <citation type="submission" date="2020-02" db="EMBL/GenBank/DDBJ databases">
        <title>Ideonella bacterium strain TBM-1.</title>
        <authorList>
            <person name="Chen W.-M."/>
        </authorList>
    </citation>
    <scope>NUCLEOTIDE SEQUENCE [LARGE SCALE GENOMIC DNA]</scope>
    <source>
        <strain evidence="10 11">TBM-1</strain>
    </source>
</reference>
<proteinExistence type="predicted"/>
<dbReference type="Pfam" id="PF02687">
    <property type="entry name" value="FtsX"/>
    <property type="match status" value="2"/>
</dbReference>
<evidence type="ECO:0000259" key="8">
    <source>
        <dbReference type="Pfam" id="PF02687"/>
    </source>
</evidence>
<dbReference type="InterPro" id="IPR025857">
    <property type="entry name" value="MacB_PCD"/>
</dbReference>
<protein>
    <submittedName>
        <fullName evidence="10">ABC transporter permease</fullName>
    </submittedName>
</protein>
<feature type="transmembrane region" description="Helical" evidence="7">
    <location>
        <begin position="465"/>
        <end position="489"/>
    </location>
</feature>
<feature type="transmembrane region" description="Helical" evidence="7">
    <location>
        <begin position="342"/>
        <end position="374"/>
    </location>
</feature>
<evidence type="ECO:0000256" key="5">
    <source>
        <dbReference type="ARBA" id="ARBA00023136"/>
    </source>
</evidence>
<accession>A0A7C9PJ54</accession>
<evidence type="ECO:0000313" key="10">
    <source>
        <dbReference type="EMBL" id="NDY92310.1"/>
    </source>
</evidence>
<name>A0A7C9PJ54_9BURK</name>
<evidence type="ECO:0000256" key="2">
    <source>
        <dbReference type="ARBA" id="ARBA00022475"/>
    </source>
</evidence>
<dbReference type="InterPro" id="IPR038766">
    <property type="entry name" value="Membrane_comp_ABC_pdt"/>
</dbReference>
<dbReference type="Proteomes" id="UP000484255">
    <property type="component" value="Unassembled WGS sequence"/>
</dbReference>
<keyword evidence="4 7" id="KW-1133">Transmembrane helix</keyword>
<dbReference type="EMBL" id="JAAGOH010000016">
    <property type="protein sequence ID" value="NDY92310.1"/>
    <property type="molecule type" value="Genomic_DNA"/>
</dbReference>
<feature type="transmembrane region" description="Helical" evidence="7">
    <location>
        <begin position="437"/>
        <end position="459"/>
    </location>
</feature>
<organism evidence="10 11">
    <name type="scientific">Ideonella livida</name>
    <dbReference type="NCBI Taxonomy" id="2707176"/>
    <lineage>
        <taxon>Bacteria</taxon>
        <taxon>Pseudomonadati</taxon>
        <taxon>Pseudomonadota</taxon>
        <taxon>Betaproteobacteria</taxon>
        <taxon>Burkholderiales</taxon>
        <taxon>Sphaerotilaceae</taxon>
        <taxon>Ideonella</taxon>
    </lineage>
</organism>
<dbReference type="InterPro" id="IPR003838">
    <property type="entry name" value="ABC3_permease_C"/>
</dbReference>
<feature type="transmembrane region" description="Helical" evidence="7">
    <location>
        <begin position="760"/>
        <end position="783"/>
    </location>
</feature>
<feature type="transmembrane region" description="Helical" evidence="7">
    <location>
        <begin position="394"/>
        <end position="416"/>
    </location>
</feature>
<evidence type="ECO:0000256" key="7">
    <source>
        <dbReference type="SAM" id="Phobius"/>
    </source>
</evidence>
<evidence type="ECO:0000256" key="3">
    <source>
        <dbReference type="ARBA" id="ARBA00022692"/>
    </source>
</evidence>
<gene>
    <name evidence="10" type="ORF">G3A44_14065</name>
</gene>
<evidence type="ECO:0000256" key="4">
    <source>
        <dbReference type="ARBA" id="ARBA00022989"/>
    </source>
</evidence>
<dbReference type="Pfam" id="PF12704">
    <property type="entry name" value="MacB_PCD"/>
    <property type="match status" value="1"/>
</dbReference>
<dbReference type="PANTHER" id="PTHR30287:SF2">
    <property type="entry name" value="BLL1001 PROTEIN"/>
    <property type="match status" value="1"/>
</dbReference>
<feature type="domain" description="ABC3 transporter permease C-terminal" evidence="8">
    <location>
        <begin position="298"/>
        <end position="422"/>
    </location>
</feature>
<evidence type="ECO:0000256" key="6">
    <source>
        <dbReference type="SAM" id="MobiDB-lite"/>
    </source>
</evidence>
<dbReference type="PANTHER" id="PTHR30287">
    <property type="entry name" value="MEMBRANE COMPONENT OF PREDICTED ABC SUPERFAMILY METABOLITE UPTAKE TRANSPORTER"/>
    <property type="match status" value="1"/>
</dbReference>
<keyword evidence="3 7" id="KW-0812">Transmembrane</keyword>
<feature type="transmembrane region" description="Helical" evidence="7">
    <location>
        <begin position="298"/>
        <end position="321"/>
    </location>
</feature>
<feature type="transmembrane region" description="Helical" evidence="7">
    <location>
        <begin position="853"/>
        <end position="872"/>
    </location>
</feature>
<comment type="caution">
    <text evidence="10">The sequence shown here is derived from an EMBL/GenBank/DDBJ whole genome shotgun (WGS) entry which is preliminary data.</text>
</comment>
<feature type="region of interest" description="Disordered" evidence="6">
    <location>
        <begin position="142"/>
        <end position="162"/>
    </location>
</feature>
<evidence type="ECO:0000256" key="1">
    <source>
        <dbReference type="ARBA" id="ARBA00004651"/>
    </source>
</evidence>
<comment type="subcellular location">
    <subcellularLocation>
        <location evidence="1">Cell membrane</location>
        <topology evidence="1">Multi-pass membrane protein</topology>
    </subcellularLocation>
</comment>
<keyword evidence="5 7" id="KW-0472">Membrane</keyword>
<sequence length="888" mass="91665">MDRPRALRRWHLSWAEWRAHPWRQLAALLSVALGVALAFSVHLINESALSEFSAATRTANGEPDLSLVGQGPAGLDEQWLPRLAGHAAVQLVHPRLDLEVLARPLPQADRPAPAWQALQLRGVDPLTVSAVAPALMPRATTAAGATSDEAGSDAPTAAGARPAGLDLLDPERLWLNPAAAQALGLTGPTVAHATHVELLVQGRTLRLRVAGAVGAAGPPLAVMDVAGAQRLQGDAPPRLSRVDLRLAPGADRQALLADLQRGWDGGPALPATVQAESPDDSQQRVSALSRAYRVNLTVLALVALVVGAFLVFSVVSLAVAQRTPALALLGVLGLDAAGRRRLVLWECAALGAVASLLGLAAGTGMAMAALRLLAGDLGGGYFTGVAPSLRWDGAAAVLFGGLGVLAAVTGGLWPAAQAARLAPAQALKGLGQTTADVPPAWPALALLAAGALLALLPPWQGLPLAAYGAVAAWLVGGIALVPRAVHLLLGHRGPGPARHPLLLLALQRARRHRGTATAAVAGVVASLALCVALTVMVASFRSAVADWLETVLPADLYARAGEPGQAGAHLLLPPDLPQAAAALPGVARVQPGRSLMLRLSPRQPAVWLQARPLGPDPTRRLPLLSAPQPAVPGEVGVFVSEAVVALHGVAPGATLTLPLEHVDGGGVTVRVRGVWRDYARQFGSIAMDLDDYRRLSGDPRLNELALWLHPGAAPAEVEAGLRRAMTALGAPAQPLETAGTAQIKALSMQIFDRSFAVTRYLQAVAIAIGLAGVAASLSAQVLARRREFGLLVHLGLTRRQVLQVVVLETAGWLGAGVLVGTALGLAISAVLVFVVNPQSFHWTMPLQVPVGQLAELSGAVLAAGLLTTALTARRAAGGDAVRAVKEDW</sequence>
<dbReference type="AlphaFoldDB" id="A0A7C9PJ54"/>
<keyword evidence="11" id="KW-1185">Reference proteome</keyword>
<feature type="transmembrane region" description="Helical" evidence="7">
    <location>
        <begin position="804"/>
        <end position="833"/>
    </location>
</feature>
<evidence type="ECO:0000313" key="11">
    <source>
        <dbReference type="Proteomes" id="UP000484255"/>
    </source>
</evidence>
<feature type="domain" description="ABC3 transporter permease C-terminal" evidence="8">
    <location>
        <begin position="763"/>
        <end position="876"/>
    </location>
</feature>
<evidence type="ECO:0000259" key="9">
    <source>
        <dbReference type="Pfam" id="PF12704"/>
    </source>
</evidence>
<dbReference type="RefSeq" id="WP_163458160.1">
    <property type="nucleotide sequence ID" value="NZ_JAAGOH010000016.1"/>
</dbReference>
<feature type="domain" description="MacB-like periplasmic core" evidence="9">
    <location>
        <begin position="519"/>
        <end position="723"/>
    </location>
</feature>
<feature type="transmembrane region" description="Helical" evidence="7">
    <location>
        <begin position="516"/>
        <end position="540"/>
    </location>
</feature>
<keyword evidence="2" id="KW-1003">Cell membrane</keyword>
<dbReference type="GO" id="GO:0005886">
    <property type="term" value="C:plasma membrane"/>
    <property type="evidence" value="ECO:0007669"/>
    <property type="project" value="UniProtKB-SubCell"/>
</dbReference>